<dbReference type="Gene3D" id="1.20.1250.20">
    <property type="entry name" value="MFS general substrate transporter like domains"/>
    <property type="match status" value="2"/>
</dbReference>
<dbReference type="InterPro" id="IPR036259">
    <property type="entry name" value="MFS_trans_sf"/>
</dbReference>
<feature type="transmembrane region" description="Helical" evidence="3">
    <location>
        <begin position="281"/>
        <end position="306"/>
    </location>
</feature>
<feature type="transmembrane region" description="Helical" evidence="3">
    <location>
        <begin position="81"/>
        <end position="104"/>
    </location>
</feature>
<comment type="subcellular location">
    <subcellularLocation>
        <location evidence="1">Membrane</location>
        <topology evidence="1">Multi-pass membrane protein</topology>
    </subcellularLocation>
</comment>
<evidence type="ECO:0008006" key="6">
    <source>
        <dbReference type="Google" id="ProtNLM"/>
    </source>
</evidence>
<dbReference type="GO" id="GO:0016020">
    <property type="term" value="C:membrane"/>
    <property type="evidence" value="ECO:0007669"/>
    <property type="project" value="UniProtKB-SubCell"/>
</dbReference>
<organism evidence="4 5">
    <name type="scientific">Oleoguttula mirabilis</name>
    <dbReference type="NCBI Taxonomy" id="1507867"/>
    <lineage>
        <taxon>Eukaryota</taxon>
        <taxon>Fungi</taxon>
        <taxon>Dikarya</taxon>
        <taxon>Ascomycota</taxon>
        <taxon>Pezizomycotina</taxon>
        <taxon>Dothideomycetes</taxon>
        <taxon>Dothideomycetidae</taxon>
        <taxon>Mycosphaerellales</taxon>
        <taxon>Teratosphaeriaceae</taxon>
        <taxon>Oleoguttula</taxon>
    </lineage>
</organism>
<accession>A0AAV9J404</accession>
<dbReference type="PANTHER" id="PTHR11360">
    <property type="entry name" value="MONOCARBOXYLATE TRANSPORTER"/>
    <property type="match status" value="1"/>
</dbReference>
<comment type="caution">
    <text evidence="4">The sequence shown here is derived from an EMBL/GenBank/DDBJ whole genome shotgun (WGS) entry which is preliminary data.</text>
</comment>
<evidence type="ECO:0000313" key="5">
    <source>
        <dbReference type="Proteomes" id="UP001324427"/>
    </source>
</evidence>
<keyword evidence="3" id="KW-1133">Transmembrane helix</keyword>
<dbReference type="GO" id="GO:0022857">
    <property type="term" value="F:transmembrane transporter activity"/>
    <property type="evidence" value="ECO:0007669"/>
    <property type="project" value="InterPro"/>
</dbReference>
<dbReference type="Pfam" id="PF07690">
    <property type="entry name" value="MFS_1"/>
    <property type="match status" value="1"/>
</dbReference>
<feature type="transmembrane region" description="Helical" evidence="3">
    <location>
        <begin position="24"/>
        <end position="45"/>
    </location>
</feature>
<evidence type="ECO:0000256" key="3">
    <source>
        <dbReference type="SAM" id="Phobius"/>
    </source>
</evidence>
<evidence type="ECO:0000256" key="1">
    <source>
        <dbReference type="ARBA" id="ARBA00004141"/>
    </source>
</evidence>
<evidence type="ECO:0000313" key="4">
    <source>
        <dbReference type="EMBL" id="KAK4539613.1"/>
    </source>
</evidence>
<keyword evidence="3" id="KW-0472">Membrane</keyword>
<comment type="similarity">
    <text evidence="2">Belongs to the major facilitator superfamily. Monocarboxylate porter (TC 2.A.1.13) family.</text>
</comment>
<dbReference type="EMBL" id="JAVFHQ010000088">
    <property type="protein sequence ID" value="KAK4539613.1"/>
    <property type="molecule type" value="Genomic_DNA"/>
</dbReference>
<feature type="transmembrane region" description="Helical" evidence="3">
    <location>
        <begin position="57"/>
        <end position="75"/>
    </location>
</feature>
<dbReference type="Proteomes" id="UP001324427">
    <property type="component" value="Unassembled WGS sequence"/>
</dbReference>
<dbReference type="InterPro" id="IPR011701">
    <property type="entry name" value="MFS"/>
</dbReference>
<dbReference type="AlphaFoldDB" id="A0AAV9J404"/>
<dbReference type="SUPFAM" id="SSF103473">
    <property type="entry name" value="MFS general substrate transporter"/>
    <property type="match status" value="1"/>
</dbReference>
<feature type="transmembrane region" description="Helical" evidence="3">
    <location>
        <begin position="149"/>
        <end position="168"/>
    </location>
</feature>
<dbReference type="PANTHER" id="PTHR11360:SF156">
    <property type="entry name" value="MONOCARBOXYLATE TRANSPORTER, PUTATIVE (AFU_ORTHOLOGUE AFUA_4G14260)-RELATED"/>
    <property type="match status" value="1"/>
</dbReference>
<dbReference type="InterPro" id="IPR050327">
    <property type="entry name" value="Proton-linked_MCT"/>
</dbReference>
<name>A0AAV9J404_9PEZI</name>
<feature type="transmembrane region" description="Helical" evidence="3">
    <location>
        <begin position="116"/>
        <end position="137"/>
    </location>
</feature>
<evidence type="ECO:0000256" key="2">
    <source>
        <dbReference type="ARBA" id="ARBA00006727"/>
    </source>
</evidence>
<gene>
    <name evidence="4" type="ORF">LTR36_010496</name>
</gene>
<feature type="transmembrane region" description="Helical" evidence="3">
    <location>
        <begin position="226"/>
        <end position="247"/>
    </location>
</feature>
<feature type="transmembrane region" description="Helical" evidence="3">
    <location>
        <begin position="254"/>
        <end position="275"/>
    </location>
</feature>
<proteinExistence type="inferred from homology"/>
<sequence>MTFGIFQQRFSHDGDLRGSNASTAMIGLTTNGVMYLSMPILFTALDTGRWAHLRRHCAVAGVLISSTSFLISSFGREVWHLIVLQGVLAALGGAMLYSPTTLLIDQWFVTRRATAYGAVLSSKNIVGTCCPFLMYGLLERLGPWWTLRIWAAIVLTTGLLGIFIMPQPPFSESRRAREIPWSFLKHRTFYIYAIGNMVQSAGYGIPQTYLSEYASEVLKLSAIKSSLMLTLFNLPGILSSFGFGLLADKASFSAATNTLISAIGSGLCALCLWGTKSNLVPAVLVLFSIGYGFFAGGYSGTWGGWIKDLEHEARGRNEAIHTGMIYGLLNGARGIGEPKVMDPKTKSLALSVVKQEPSPSLEPLDYKKPRRRVDCSTCHGNFPMHHIGVQHLPTGTG</sequence>
<keyword evidence="5" id="KW-1185">Reference proteome</keyword>
<protein>
    <recommendedName>
        <fullName evidence="6">Major facilitator superfamily (MFS) profile domain-containing protein</fullName>
    </recommendedName>
</protein>
<keyword evidence="3" id="KW-0812">Transmembrane</keyword>
<reference evidence="4 5" key="1">
    <citation type="submission" date="2021-11" db="EMBL/GenBank/DDBJ databases">
        <title>Black yeast isolated from Biological Soil Crust.</title>
        <authorList>
            <person name="Kurbessoian T."/>
        </authorList>
    </citation>
    <scope>NUCLEOTIDE SEQUENCE [LARGE SCALE GENOMIC DNA]</scope>
    <source>
        <strain evidence="4 5">CCFEE 5522</strain>
    </source>
</reference>
<feature type="transmembrane region" description="Helical" evidence="3">
    <location>
        <begin position="189"/>
        <end position="206"/>
    </location>
</feature>